<proteinExistence type="predicted"/>
<evidence type="ECO:0000313" key="1">
    <source>
        <dbReference type="EMBL" id="ETK01769.1"/>
    </source>
</evidence>
<organism evidence="1 2">
    <name type="scientific">Tannerella sp. oral taxon BU063 isolate Cell 2</name>
    <dbReference type="NCBI Taxonomy" id="1411148"/>
    <lineage>
        <taxon>Bacteria</taxon>
        <taxon>Pseudomonadati</taxon>
        <taxon>Bacteroidota</taxon>
        <taxon>Bacteroidia</taxon>
        <taxon>Bacteroidales</taxon>
        <taxon>Tannerellaceae</taxon>
        <taxon>Tannerella</taxon>
    </lineage>
</organism>
<dbReference type="InterPro" id="IPR036514">
    <property type="entry name" value="SGNH_hydro_sf"/>
</dbReference>
<name>W2C3I6_9BACT</name>
<dbReference type="PATRIC" id="fig|1411148.3.peg.1240"/>
<protein>
    <submittedName>
        <fullName evidence="1">Lipase</fullName>
    </submittedName>
</protein>
<dbReference type="AlphaFoldDB" id="W2C3I6"/>
<dbReference type="SUPFAM" id="SSF52266">
    <property type="entry name" value="SGNH hydrolase"/>
    <property type="match status" value="1"/>
</dbReference>
<evidence type="ECO:0000313" key="2">
    <source>
        <dbReference type="Proteomes" id="UP000018837"/>
    </source>
</evidence>
<dbReference type="GO" id="GO:0016788">
    <property type="term" value="F:hydrolase activity, acting on ester bonds"/>
    <property type="evidence" value="ECO:0007669"/>
    <property type="project" value="UniProtKB-ARBA"/>
</dbReference>
<sequence length="265" mass="29814">MKKTYIGLTCLLLLALALFVALSFYGDSLERWHIKTGSFARVLIGDTTHRQRTPSCATDSTRAVSQAPGQDFSQTVDTARKSILFIGDSMLEGLGPRLAAYAEENGHTLVNVIWYSSTTEVWGRTEKLKEYIAEYQPDYIFVSLGGNELFVSNIRDRRQKYLDNMLSQIGDIPFVWIGPPNWKPDTGINEMLAETLRPGQFYLSYTPDQHYDRARDGAHPTRASASAWMDRVCAWVMKSAAHRIVLHRPKAARTTCHTVVLAPAK</sequence>
<comment type="caution">
    <text evidence="1">The sequence shown here is derived from an EMBL/GenBank/DDBJ whole genome shotgun (WGS) entry which is preliminary data.</text>
</comment>
<dbReference type="CDD" id="cd00229">
    <property type="entry name" value="SGNH_hydrolase"/>
    <property type="match status" value="1"/>
</dbReference>
<dbReference type="EMBL" id="AYUF01000436">
    <property type="protein sequence ID" value="ETK01769.1"/>
    <property type="molecule type" value="Genomic_DNA"/>
</dbReference>
<accession>W2C3I6</accession>
<dbReference type="Proteomes" id="UP000018837">
    <property type="component" value="Unassembled WGS sequence"/>
</dbReference>
<dbReference type="Gene3D" id="3.40.50.1110">
    <property type="entry name" value="SGNH hydrolase"/>
    <property type="match status" value="1"/>
</dbReference>
<reference evidence="1 2" key="1">
    <citation type="submission" date="2013-11" db="EMBL/GenBank/DDBJ databases">
        <title>Single cell genomics of uncultured Tannerella BU063 (oral taxon 286).</title>
        <authorList>
            <person name="Beall C.J."/>
            <person name="Campbell A.G."/>
            <person name="Griffen A.L."/>
            <person name="Podar M."/>
            <person name="Leys E.J."/>
        </authorList>
    </citation>
    <scope>NUCLEOTIDE SEQUENCE [LARGE SCALE GENOMIC DNA]</scope>
    <source>
        <strain evidence="1">Cell 2</strain>
    </source>
</reference>
<gene>
    <name evidence="1" type="ORF">N425_07935</name>
</gene>